<name>A0ABR2A8K1_9ROSI</name>
<organism evidence="7 8">
    <name type="scientific">Hibiscus sabdariffa</name>
    <name type="common">roselle</name>
    <dbReference type="NCBI Taxonomy" id="183260"/>
    <lineage>
        <taxon>Eukaryota</taxon>
        <taxon>Viridiplantae</taxon>
        <taxon>Streptophyta</taxon>
        <taxon>Embryophyta</taxon>
        <taxon>Tracheophyta</taxon>
        <taxon>Spermatophyta</taxon>
        <taxon>Magnoliopsida</taxon>
        <taxon>eudicotyledons</taxon>
        <taxon>Gunneridae</taxon>
        <taxon>Pentapetalae</taxon>
        <taxon>rosids</taxon>
        <taxon>malvids</taxon>
        <taxon>Malvales</taxon>
        <taxon>Malvaceae</taxon>
        <taxon>Malvoideae</taxon>
        <taxon>Hibiscus</taxon>
    </lineage>
</organism>
<dbReference type="InterPro" id="IPR015797">
    <property type="entry name" value="NUDIX_hydrolase-like_dom_sf"/>
</dbReference>
<evidence type="ECO:0000256" key="3">
    <source>
        <dbReference type="ARBA" id="ARBA00022786"/>
    </source>
</evidence>
<dbReference type="Pfam" id="PF25870">
    <property type="entry name" value="WHD_UFL1_5th"/>
    <property type="match status" value="1"/>
</dbReference>
<feature type="compositionally biased region" description="Basic and acidic residues" evidence="5">
    <location>
        <begin position="818"/>
        <end position="832"/>
    </location>
</feature>
<dbReference type="PROSITE" id="PS51462">
    <property type="entry name" value="NUDIX"/>
    <property type="match status" value="1"/>
</dbReference>
<dbReference type="CDD" id="cd02883">
    <property type="entry name" value="NUDIX_Hydrolase"/>
    <property type="match status" value="1"/>
</dbReference>
<keyword evidence="2" id="KW-0808">Transferase</keyword>
<dbReference type="SUPFAM" id="SSF55811">
    <property type="entry name" value="Nudix"/>
    <property type="match status" value="1"/>
</dbReference>
<dbReference type="Pfam" id="PF09743">
    <property type="entry name" value="E3_UFM1_ligase"/>
    <property type="match status" value="1"/>
</dbReference>
<protein>
    <recommendedName>
        <fullName evidence="6">Nudix hydrolase domain-containing protein</fullName>
    </recommendedName>
</protein>
<evidence type="ECO:0000256" key="1">
    <source>
        <dbReference type="ARBA" id="ARBA00010789"/>
    </source>
</evidence>
<evidence type="ECO:0000256" key="2">
    <source>
        <dbReference type="ARBA" id="ARBA00022679"/>
    </source>
</evidence>
<feature type="compositionally biased region" description="Basic and acidic residues" evidence="5">
    <location>
        <begin position="762"/>
        <end position="771"/>
    </location>
</feature>
<feature type="domain" description="Nudix hydrolase" evidence="6">
    <location>
        <begin position="129"/>
        <end position="296"/>
    </location>
</feature>
<proteinExistence type="inferred from homology"/>
<comment type="caution">
    <text evidence="7">The sequence shown here is derived from an EMBL/GenBank/DDBJ whole genome shotgun (WGS) entry which is preliminary data.</text>
</comment>
<dbReference type="InterPro" id="IPR018611">
    <property type="entry name" value="Ufl1"/>
</dbReference>
<reference evidence="7 8" key="1">
    <citation type="journal article" date="2024" name="G3 (Bethesda)">
        <title>Genome assembly of Hibiscus sabdariffa L. provides insights into metabolisms of medicinal natural products.</title>
        <authorList>
            <person name="Kim T."/>
        </authorList>
    </citation>
    <scope>NUCLEOTIDE SEQUENCE [LARGE SCALE GENOMIC DNA]</scope>
    <source>
        <strain evidence="7">TK-2024</strain>
        <tissue evidence="7">Old leaves</tissue>
    </source>
</reference>
<dbReference type="InterPro" id="IPR056761">
    <property type="entry name" value="Ufl1-like_C"/>
</dbReference>
<dbReference type="InterPro" id="IPR056580">
    <property type="entry name" value="Ufl1_dom"/>
</dbReference>
<accession>A0ABR2A8K1</accession>
<evidence type="ECO:0000256" key="5">
    <source>
        <dbReference type="SAM" id="MobiDB-lite"/>
    </source>
</evidence>
<feature type="region of interest" description="Disordered" evidence="5">
    <location>
        <begin position="743"/>
        <end position="837"/>
    </location>
</feature>
<evidence type="ECO:0000256" key="4">
    <source>
        <dbReference type="SAM" id="Coils"/>
    </source>
</evidence>
<dbReference type="PANTHER" id="PTHR31057">
    <property type="entry name" value="E3 UFM1-PROTEIN LIGASE 1"/>
    <property type="match status" value="1"/>
</dbReference>
<keyword evidence="3" id="KW-0833">Ubl conjugation pathway</keyword>
<dbReference type="InterPro" id="IPR000086">
    <property type="entry name" value="NUDIX_hydrolase_dom"/>
</dbReference>
<comment type="similarity">
    <text evidence="1">Belongs to the UFL1 family.</text>
</comment>
<keyword evidence="4" id="KW-0175">Coiled coil</keyword>
<sequence>MEKEVGNADSSLAYKLLFSCPIGLSQPQLSVVFDESYDRIPHSDTNLENSISEIWDQRVQKNGSLFNGKKFRYGGYSQKSGDGSKQESYVCLHLGLTDYRTFVGTNLNPSWEKFLVASVDDPTQCQHTSSPLGNGAIVETSDNKIVVLKRSNNVGEFPGHFVFPGGHPEPQEVGIETHKFRKDSIDSELVNKKVSQEMFESIIREVVEEIGVPTTSLSDPLFIGISRRVLNVRPAIFFFIKCSLESNEIHQLYSQAQDGYESTQIYTVSMIELEQMTSKMPGCHQAHCCGSLQDFASSIYFHLRGNKIITLKLEELILLRGFSSAGLKNFLHERQMDDELLELQRQFEFAQQAKSSIRLSERNVVELVQKLHELRIIDFELLHTVSGKEYITPEQLRHEISGELKKLGRVSLIDLADTIGVDLYHVEKQAQLVVSEDPGLMLIQGEIISQSYWDTVAEEINERLQECSQIALAELAAQLHVGSELVASVLEPRLGTLVKGRLEGGQLYTPAYIARVSAMVRGASRGITVPTNLSVLWSTLQQLLQEMEGATGIAVEGSFFQSLFNGLVKEGEVLGTLRAGIHWTPTVFAIAQKECVDSFYSQNSFISYDSLQKLGISQPIQYLQPRFPEGIPLVTAFVHPSMIEMLDAAIEDAIERGSWLDSVSLLPTSFGAQDASKILSLCPSVQSALKANKALIVGDSYLFSSSFVKDVYDRVEKEMETLSRAGSSTVVLGDDLHMVKEAKSGHDLSKSSEPAETVTESGNRKRGNEKGSKKKKGKSSGMKTVSAEGDSDNEDYIPTKSKKNQKKGKDASSSQVADSRKVAKKDSTKMQEENVPSEEWLMQKLEALLPDFEEQGVDDPQTILIYLADYLRPKLINYWKERRKALFTENVEKMKHLLDNAQRKLDESFLNMQLYEKALDLFEDDQSTSVTLHRHLLRTAATSIADMLFHNLDIHNKLKNGTQVEDSQNSESISLSPGERTAIAKSLPENQSKRALAVVEALEGKRVETFMAALRDLAEESGLLLKKLDKKLERTLLHSYRKDLTSQVSAETDPVSLLPKVVSLLYIQVHSRALQAPGRAISVAITRLKDKLDDSAYKILTDFQTATVTLLALISAATGDEHDCSSDRITSKKEVLESQMPALKALVLGTAQA</sequence>
<evidence type="ECO:0000259" key="6">
    <source>
        <dbReference type="PROSITE" id="PS51462"/>
    </source>
</evidence>
<feature type="compositionally biased region" description="Polar residues" evidence="5">
    <location>
        <begin position="751"/>
        <end position="761"/>
    </location>
</feature>
<dbReference type="Pfam" id="PF23659">
    <property type="entry name" value="UFL1"/>
    <property type="match status" value="1"/>
</dbReference>
<evidence type="ECO:0000313" key="8">
    <source>
        <dbReference type="Proteomes" id="UP001396334"/>
    </source>
</evidence>
<dbReference type="PANTHER" id="PTHR31057:SF0">
    <property type="entry name" value="E3 UFM1-PROTEIN LIGASE 1"/>
    <property type="match status" value="1"/>
</dbReference>
<gene>
    <name evidence="7" type="ORF">V6N11_029279</name>
</gene>
<evidence type="ECO:0000313" key="7">
    <source>
        <dbReference type="EMBL" id="KAK8489268.1"/>
    </source>
</evidence>
<dbReference type="Proteomes" id="UP001396334">
    <property type="component" value="Unassembled WGS sequence"/>
</dbReference>
<dbReference type="Pfam" id="PF25041">
    <property type="entry name" value="UFL1_C"/>
    <property type="match status" value="1"/>
</dbReference>
<feature type="coiled-coil region" evidence="4">
    <location>
        <begin position="884"/>
        <end position="918"/>
    </location>
</feature>
<dbReference type="Gene3D" id="3.90.79.10">
    <property type="entry name" value="Nucleoside Triphosphate Pyrophosphohydrolase"/>
    <property type="match status" value="1"/>
</dbReference>
<dbReference type="EMBL" id="JBBPBN010000321">
    <property type="protein sequence ID" value="KAK8489268.1"/>
    <property type="molecule type" value="Genomic_DNA"/>
</dbReference>
<dbReference type="InterPro" id="IPR056579">
    <property type="entry name" value="Ufl1_N"/>
</dbReference>
<keyword evidence="8" id="KW-1185">Reference proteome</keyword>